<keyword evidence="2 4" id="KW-0418">Kinase</keyword>
<proteinExistence type="predicted"/>
<protein>
    <submittedName>
        <fullName evidence="4">Carbohydrate kinase</fullName>
    </submittedName>
</protein>
<dbReference type="Gene3D" id="3.40.1190.20">
    <property type="match status" value="1"/>
</dbReference>
<dbReference type="InterPro" id="IPR036388">
    <property type="entry name" value="WH-like_DNA-bd_sf"/>
</dbReference>
<dbReference type="Pfam" id="PF00294">
    <property type="entry name" value="PfkB"/>
    <property type="match status" value="1"/>
</dbReference>
<dbReference type="InterPro" id="IPR036390">
    <property type="entry name" value="WH_DNA-bd_sf"/>
</dbReference>
<name>A0A917D4Z1_9BACI</name>
<dbReference type="GO" id="GO:0016798">
    <property type="term" value="F:hydrolase activity, acting on glycosyl bonds"/>
    <property type="evidence" value="ECO:0007669"/>
    <property type="project" value="TreeGrafter"/>
</dbReference>
<sequence>MNKRDAMILELIRSNPFLSQQEMAEKMNMSRPALANLISTLTKQGKIVGRAYILPKENEVICIGGANIDRKLHMKGKVQLSTSNPATSTQSVGGVSRNIAENLGRLGHTVRLITSCGKDSDWQAIHDASEAFMNLSSVEHFQEATTGSYTAVMDTDGELILAMASMDVYDLLLPDIIMKHETLLANASCIVIDLNCPQQTVEYVQQFAAARKVPLAIVPVSSPKMNRMPSSLEGVTWFICNRDEAETLLKRSIQTEQDFLRAAREITARGVMNVVITAGSKGVYAATQQGEPTHYPAIKIEQIKDVTGAGDSFVGALLHAWLQQESFERCIQHGLVNAKQTLGSAYTVRPELSDQILKSELEEQTC</sequence>
<dbReference type="PANTHER" id="PTHR42909">
    <property type="entry name" value="ZGC:136858"/>
    <property type="match status" value="1"/>
</dbReference>
<evidence type="ECO:0000256" key="2">
    <source>
        <dbReference type="ARBA" id="ARBA00022777"/>
    </source>
</evidence>
<dbReference type="InterPro" id="IPR029056">
    <property type="entry name" value="Ribokinase-like"/>
</dbReference>
<dbReference type="Gene3D" id="1.10.10.10">
    <property type="entry name" value="Winged helix-like DNA-binding domain superfamily/Winged helix DNA-binding domain"/>
    <property type="match status" value="1"/>
</dbReference>
<dbReference type="CDD" id="cd01941">
    <property type="entry name" value="YeiC_kinase_like"/>
    <property type="match status" value="1"/>
</dbReference>
<dbReference type="RefSeq" id="WP_188613088.1">
    <property type="nucleotide sequence ID" value="NZ_BMJT01000001.1"/>
</dbReference>
<dbReference type="InterPro" id="IPR011611">
    <property type="entry name" value="PfkB_dom"/>
</dbReference>
<dbReference type="Pfam" id="PF13412">
    <property type="entry name" value="HTH_24"/>
    <property type="match status" value="1"/>
</dbReference>
<dbReference type="SUPFAM" id="SSF46785">
    <property type="entry name" value="Winged helix' DNA-binding domain"/>
    <property type="match status" value="1"/>
</dbReference>
<dbReference type="PROSITE" id="PS00584">
    <property type="entry name" value="PFKB_KINASES_2"/>
    <property type="match status" value="1"/>
</dbReference>
<keyword evidence="1" id="KW-0808">Transferase</keyword>
<gene>
    <name evidence="4" type="ORF">GCM10007425_01360</name>
</gene>
<accession>A0A917D4Z1</accession>
<comment type="caution">
    <text evidence="4">The sequence shown here is derived from an EMBL/GenBank/DDBJ whole genome shotgun (WGS) entry which is preliminary data.</text>
</comment>
<dbReference type="AlphaFoldDB" id="A0A917D4Z1"/>
<dbReference type="Proteomes" id="UP000616608">
    <property type="component" value="Unassembled WGS sequence"/>
</dbReference>
<dbReference type="EMBL" id="BMJT01000001">
    <property type="protein sequence ID" value="GGG10822.1"/>
    <property type="molecule type" value="Genomic_DNA"/>
</dbReference>
<keyword evidence="5" id="KW-1185">Reference proteome</keyword>
<organism evidence="4 5">
    <name type="scientific">Lysinibacillus alkalisoli</name>
    <dbReference type="NCBI Taxonomy" id="1911548"/>
    <lineage>
        <taxon>Bacteria</taxon>
        <taxon>Bacillati</taxon>
        <taxon>Bacillota</taxon>
        <taxon>Bacilli</taxon>
        <taxon>Bacillales</taxon>
        <taxon>Bacillaceae</taxon>
        <taxon>Lysinibacillus</taxon>
    </lineage>
</organism>
<dbReference type="GO" id="GO:0005737">
    <property type="term" value="C:cytoplasm"/>
    <property type="evidence" value="ECO:0007669"/>
    <property type="project" value="TreeGrafter"/>
</dbReference>
<dbReference type="SUPFAM" id="SSF53613">
    <property type="entry name" value="Ribokinase-like"/>
    <property type="match status" value="1"/>
</dbReference>
<evidence type="ECO:0000256" key="1">
    <source>
        <dbReference type="ARBA" id="ARBA00022679"/>
    </source>
</evidence>
<reference evidence="4" key="2">
    <citation type="submission" date="2020-09" db="EMBL/GenBank/DDBJ databases">
        <authorList>
            <person name="Sun Q."/>
            <person name="Zhou Y."/>
        </authorList>
    </citation>
    <scope>NUCLEOTIDE SEQUENCE</scope>
    <source>
        <strain evidence="4">CGMCC 1.15760</strain>
    </source>
</reference>
<reference evidence="4" key="1">
    <citation type="journal article" date="2014" name="Int. J. Syst. Evol. Microbiol.">
        <title>Complete genome sequence of Corynebacterium casei LMG S-19264T (=DSM 44701T), isolated from a smear-ripened cheese.</title>
        <authorList>
            <consortium name="US DOE Joint Genome Institute (JGI-PGF)"/>
            <person name="Walter F."/>
            <person name="Albersmeier A."/>
            <person name="Kalinowski J."/>
            <person name="Ruckert C."/>
        </authorList>
    </citation>
    <scope>NUCLEOTIDE SEQUENCE</scope>
    <source>
        <strain evidence="4">CGMCC 1.15760</strain>
    </source>
</reference>
<dbReference type="GO" id="GO:0004730">
    <property type="term" value="F:pseudouridylate synthase activity"/>
    <property type="evidence" value="ECO:0007669"/>
    <property type="project" value="TreeGrafter"/>
</dbReference>
<evidence type="ECO:0000313" key="4">
    <source>
        <dbReference type="EMBL" id="GGG10822.1"/>
    </source>
</evidence>
<evidence type="ECO:0000259" key="3">
    <source>
        <dbReference type="Pfam" id="PF00294"/>
    </source>
</evidence>
<evidence type="ECO:0000313" key="5">
    <source>
        <dbReference type="Proteomes" id="UP000616608"/>
    </source>
</evidence>
<dbReference type="GO" id="GO:0016301">
    <property type="term" value="F:kinase activity"/>
    <property type="evidence" value="ECO:0007669"/>
    <property type="project" value="UniProtKB-KW"/>
</dbReference>
<feature type="domain" description="Carbohydrate kinase PfkB" evidence="3">
    <location>
        <begin position="59"/>
        <end position="348"/>
    </location>
</feature>
<dbReference type="InterPro" id="IPR002173">
    <property type="entry name" value="Carboh/pur_kinase_PfkB_CS"/>
</dbReference>
<dbReference type="PANTHER" id="PTHR42909:SF4">
    <property type="entry name" value="CARBOHYDRATE KINASE, PFKB FAMILY"/>
    <property type="match status" value="1"/>
</dbReference>